<sequence>MRPTGDHFYTDSSAERNNAVAVFGYLDEGIACWTPTPSAATTPLFRLVHPAAGDHFYTTSAAERDNAVAAIGFIDEGVACHVFADAQAGTVPLLRLFHPGSKDHFYTTSQAERTFAISAAGYIDEGVACHVYDSAGQDRAPLFRAYKRYGAMVGLHLILVQDYADEGTACHVFAAPAPNTTPLFRLVHPAAGDHFYTTSAAERDNAVAAIGFIDEGVACHVFADAQAGTVPLLRLFHPGSKDHFYTTSEAERDYAVNAAGYTFEGIACHVFADPQAGTTPLYRLYLHPRDHFYTTSSSERDNALVNLGPNVPLDTAVQAMQEVYDTVGIKVQIKSVRRRSLPALVDLDVGACSQGLVTTEQAQLYAERDGMQPTDIAVFFVRSTIPPLNGCAAHPGGQPGAAIAAGATRWTLGHEVGHVLGLDHVNNNNQLMTGNGTGRIANPPPDLTPAEGATMDQSALTIDI</sequence>
<dbReference type="GO" id="GO:0008237">
    <property type="term" value="F:metallopeptidase activity"/>
    <property type="evidence" value="ECO:0007669"/>
    <property type="project" value="InterPro"/>
</dbReference>
<organism evidence="2 3">
    <name type="scientific">Paractinoplanes toevensis</name>
    <dbReference type="NCBI Taxonomy" id="571911"/>
    <lineage>
        <taxon>Bacteria</taxon>
        <taxon>Bacillati</taxon>
        <taxon>Actinomycetota</taxon>
        <taxon>Actinomycetes</taxon>
        <taxon>Micromonosporales</taxon>
        <taxon>Micromonosporaceae</taxon>
        <taxon>Paractinoplanes</taxon>
    </lineage>
</organism>
<proteinExistence type="predicted"/>
<evidence type="ECO:0000313" key="2">
    <source>
        <dbReference type="EMBL" id="GIM97803.1"/>
    </source>
</evidence>
<dbReference type="Gene3D" id="3.40.390.10">
    <property type="entry name" value="Collagenase (Catalytic Domain)"/>
    <property type="match status" value="1"/>
</dbReference>
<dbReference type="SUPFAM" id="SSF55486">
    <property type="entry name" value="Metalloproteases ('zincins'), catalytic domain"/>
    <property type="match status" value="1"/>
</dbReference>
<evidence type="ECO:0000259" key="1">
    <source>
        <dbReference type="Pfam" id="PF18885"/>
    </source>
</evidence>
<dbReference type="AlphaFoldDB" id="A0A919WCU6"/>
<reference evidence="2 3" key="1">
    <citation type="submission" date="2021-03" db="EMBL/GenBank/DDBJ databases">
        <title>Whole genome shotgun sequence of Actinoplanes toevensis NBRC 105298.</title>
        <authorList>
            <person name="Komaki H."/>
            <person name="Tamura T."/>
        </authorList>
    </citation>
    <scope>NUCLEOTIDE SEQUENCE [LARGE SCALE GENOMIC DNA]</scope>
    <source>
        <strain evidence="2 3">NBRC 105298</strain>
    </source>
</reference>
<keyword evidence="3" id="KW-1185">Reference proteome</keyword>
<dbReference type="InterPro" id="IPR024079">
    <property type="entry name" value="MetalloPept_cat_dom_sf"/>
</dbReference>
<feature type="domain" description="DUF5648" evidence="1">
    <location>
        <begin position="160"/>
        <end position="270"/>
    </location>
</feature>
<evidence type="ECO:0000313" key="3">
    <source>
        <dbReference type="Proteomes" id="UP000677082"/>
    </source>
</evidence>
<dbReference type="RefSeq" id="WP_281419907.1">
    <property type="nucleotide sequence ID" value="NZ_BOQN01000159.1"/>
</dbReference>
<protein>
    <recommendedName>
        <fullName evidence="1">DUF5648 domain-containing protein</fullName>
    </recommendedName>
</protein>
<dbReference type="Proteomes" id="UP000677082">
    <property type="component" value="Unassembled WGS sequence"/>
</dbReference>
<accession>A0A919WCU6</accession>
<comment type="caution">
    <text evidence="2">The sequence shown here is derived from an EMBL/GenBank/DDBJ whole genome shotgun (WGS) entry which is preliminary data.</text>
</comment>
<dbReference type="EMBL" id="BOQN01000159">
    <property type="protein sequence ID" value="GIM97803.1"/>
    <property type="molecule type" value="Genomic_DNA"/>
</dbReference>
<dbReference type="InterPro" id="IPR043708">
    <property type="entry name" value="DUF5648"/>
</dbReference>
<dbReference type="Pfam" id="PF18885">
    <property type="entry name" value="DUF5648"/>
    <property type="match status" value="2"/>
</dbReference>
<feature type="domain" description="DUF5648" evidence="1">
    <location>
        <begin position="4"/>
        <end position="131"/>
    </location>
</feature>
<gene>
    <name evidence="2" type="ORF">Ato02nite_095960</name>
</gene>
<name>A0A919WCU6_9ACTN</name>